<comment type="caution">
    <text evidence="1">The sequence shown here is derived from an EMBL/GenBank/DDBJ whole genome shotgun (WGS) entry which is preliminary data.</text>
</comment>
<dbReference type="AlphaFoldDB" id="A0A0F9MSS8"/>
<reference evidence="1" key="1">
    <citation type="journal article" date="2015" name="Nature">
        <title>Complex archaea that bridge the gap between prokaryotes and eukaryotes.</title>
        <authorList>
            <person name="Spang A."/>
            <person name="Saw J.H."/>
            <person name="Jorgensen S.L."/>
            <person name="Zaremba-Niedzwiedzka K."/>
            <person name="Martijn J."/>
            <person name="Lind A.E."/>
            <person name="van Eijk R."/>
            <person name="Schleper C."/>
            <person name="Guy L."/>
            <person name="Ettema T.J."/>
        </authorList>
    </citation>
    <scope>NUCLEOTIDE SEQUENCE</scope>
</reference>
<dbReference type="EMBL" id="LAZR01008291">
    <property type="protein sequence ID" value="KKM79755.1"/>
    <property type="molecule type" value="Genomic_DNA"/>
</dbReference>
<organism evidence="1">
    <name type="scientific">marine sediment metagenome</name>
    <dbReference type="NCBI Taxonomy" id="412755"/>
    <lineage>
        <taxon>unclassified sequences</taxon>
        <taxon>metagenomes</taxon>
        <taxon>ecological metagenomes</taxon>
    </lineage>
</organism>
<name>A0A0F9MSS8_9ZZZZ</name>
<sequence length="49" mass="6237">MQYSFAHVRWRAAMRRFEKARRLHRGQKRAWRKLHRWATTALREEMRGR</sequence>
<gene>
    <name evidence="1" type="ORF">LCGC14_1346840</name>
</gene>
<protein>
    <submittedName>
        <fullName evidence="1">Uncharacterized protein</fullName>
    </submittedName>
</protein>
<accession>A0A0F9MSS8</accession>
<proteinExistence type="predicted"/>
<evidence type="ECO:0000313" key="1">
    <source>
        <dbReference type="EMBL" id="KKM79755.1"/>
    </source>
</evidence>